<dbReference type="InterPro" id="IPR003021">
    <property type="entry name" value="Rad1_Rec1_Rad17"/>
</dbReference>
<evidence type="ECO:0000256" key="6">
    <source>
        <dbReference type="SAM" id="MobiDB-lite"/>
    </source>
</evidence>
<evidence type="ECO:0000256" key="3">
    <source>
        <dbReference type="ARBA" id="ARBA00022763"/>
    </source>
</evidence>
<dbReference type="GO" id="GO:0000077">
    <property type="term" value="P:DNA damage checkpoint signaling"/>
    <property type="evidence" value="ECO:0007669"/>
    <property type="project" value="InterPro"/>
</dbReference>
<dbReference type="Gene3D" id="3.70.10.10">
    <property type="match status" value="1"/>
</dbReference>
<comment type="subcellular location">
    <subcellularLocation>
        <location evidence="1">Nucleus</location>
    </subcellularLocation>
</comment>
<feature type="region of interest" description="Disordered" evidence="6">
    <location>
        <begin position="255"/>
        <end position="279"/>
    </location>
</feature>
<dbReference type="OrthoDB" id="337581at2759"/>
<sequence>MESVDGPIFSAVSNSTHHLYILLRCIGFASKASVQISSHGIRFSVDDGRVMQGLAFLDKALFTSYIFNPIAHEPPDNGEAHEEEEQEDSFSGPRFLISLSALVETLQIFGLSDSSPSNNAPASIQAGSGALNAFSTSAVLLNRSCTISYVQPGSPLSITLAEAGVTTTCDLTTYEPDDPTFDHSPGDMDIPFQRDAIVFKVIMRSTFLHNAITELDSTSPTVLSLTASATKAPFFALSVSGGPFSESTVEFSIDKESGNANDPAFRNVDDPSSSRQRPTRAKLAPTVTETFLVNPPSSRSRVRQSYRYSLIHKALRAMAVSSKVSIRCDRQGVLSLQFMIELGESSTTDASVGGQQSSTISPGNVSFVDFRFVPLVDEEGNGSEDDDEEVE</sequence>
<dbReference type="GO" id="GO:0030896">
    <property type="term" value="C:checkpoint clamp complex"/>
    <property type="evidence" value="ECO:0007669"/>
    <property type="project" value="TreeGrafter"/>
</dbReference>
<evidence type="ECO:0008006" key="9">
    <source>
        <dbReference type="Google" id="ProtNLM"/>
    </source>
</evidence>
<evidence type="ECO:0000256" key="1">
    <source>
        <dbReference type="ARBA" id="ARBA00004123"/>
    </source>
</evidence>
<dbReference type="AlphaFoldDB" id="A0A2B7Z2G5"/>
<evidence type="ECO:0000313" key="7">
    <source>
        <dbReference type="EMBL" id="PGH27318.1"/>
    </source>
</evidence>
<protein>
    <recommendedName>
        <fullName evidence="9">DNA repair protein Rad1</fullName>
    </recommendedName>
</protein>
<evidence type="ECO:0000256" key="4">
    <source>
        <dbReference type="ARBA" id="ARBA00023204"/>
    </source>
</evidence>
<keyword evidence="4" id="KW-0234">DNA repair</keyword>
<comment type="similarity">
    <text evidence="2">Belongs to the rad1 family.</text>
</comment>
<reference evidence="7 8" key="1">
    <citation type="submission" date="2017-10" db="EMBL/GenBank/DDBJ databases">
        <title>Comparative genomics in systemic dimorphic fungi from Ajellomycetaceae.</title>
        <authorList>
            <person name="Munoz J.F."/>
            <person name="Mcewen J.G."/>
            <person name="Clay O.K."/>
            <person name="Cuomo C.A."/>
        </authorList>
    </citation>
    <scope>NUCLEOTIDE SEQUENCE [LARGE SCALE GENOMIC DNA]</scope>
    <source>
        <strain evidence="7 8">UAMH7299</strain>
    </source>
</reference>
<keyword evidence="5" id="KW-0539">Nucleus</keyword>
<keyword evidence="8" id="KW-1185">Reference proteome</keyword>
<dbReference type="GO" id="GO:0006281">
    <property type="term" value="P:DNA repair"/>
    <property type="evidence" value="ECO:0007669"/>
    <property type="project" value="UniProtKB-KW"/>
</dbReference>
<dbReference type="EMBL" id="PDNA01000008">
    <property type="protein sequence ID" value="PGH27318.1"/>
    <property type="molecule type" value="Genomic_DNA"/>
</dbReference>
<name>A0A2B7Z2G5_POLH7</name>
<dbReference type="Pfam" id="PF02144">
    <property type="entry name" value="Rad1"/>
    <property type="match status" value="1"/>
</dbReference>
<dbReference type="PANTHER" id="PTHR10870">
    <property type="entry name" value="CELL CYCLE CHECKPOINT PROTEIN RAD1"/>
    <property type="match status" value="1"/>
</dbReference>
<proteinExistence type="inferred from homology"/>
<dbReference type="PANTHER" id="PTHR10870:SF0">
    <property type="entry name" value="CELL CYCLE CHECKPOINT PROTEIN RAD1"/>
    <property type="match status" value="1"/>
</dbReference>
<evidence type="ECO:0000313" key="8">
    <source>
        <dbReference type="Proteomes" id="UP000224634"/>
    </source>
</evidence>
<keyword evidence="3" id="KW-0227">DNA damage</keyword>
<gene>
    <name evidence="7" type="ORF">AJ80_01028</name>
</gene>
<dbReference type="PRINTS" id="PR01245">
    <property type="entry name" value="RAD1REC1"/>
</dbReference>
<dbReference type="Proteomes" id="UP000224634">
    <property type="component" value="Unassembled WGS sequence"/>
</dbReference>
<dbReference type="STRING" id="1447883.A0A2B7Z2G5"/>
<accession>A0A2B7Z2G5</accession>
<organism evidence="7 8">
    <name type="scientific">Polytolypa hystricis (strain UAMH7299)</name>
    <dbReference type="NCBI Taxonomy" id="1447883"/>
    <lineage>
        <taxon>Eukaryota</taxon>
        <taxon>Fungi</taxon>
        <taxon>Dikarya</taxon>
        <taxon>Ascomycota</taxon>
        <taxon>Pezizomycotina</taxon>
        <taxon>Eurotiomycetes</taxon>
        <taxon>Eurotiomycetidae</taxon>
        <taxon>Onygenales</taxon>
        <taxon>Onygenales incertae sedis</taxon>
        <taxon>Polytolypa</taxon>
    </lineage>
</organism>
<evidence type="ECO:0000256" key="5">
    <source>
        <dbReference type="ARBA" id="ARBA00023242"/>
    </source>
</evidence>
<evidence type="ECO:0000256" key="2">
    <source>
        <dbReference type="ARBA" id="ARBA00010991"/>
    </source>
</evidence>
<comment type="caution">
    <text evidence="7">The sequence shown here is derived from an EMBL/GenBank/DDBJ whole genome shotgun (WGS) entry which is preliminary data.</text>
</comment>